<evidence type="ECO:0000313" key="1">
    <source>
        <dbReference type="EMBL" id="KAI4458934.1"/>
    </source>
</evidence>
<reference evidence="1" key="1">
    <citation type="submission" date="2022-04" db="EMBL/GenBank/DDBJ databases">
        <title>Chromosome-scale genome assembly of Holotrichia oblita Faldermann.</title>
        <authorList>
            <person name="Rongchong L."/>
        </authorList>
    </citation>
    <scope>NUCLEOTIDE SEQUENCE</scope>
    <source>
        <strain evidence="1">81SQS9</strain>
    </source>
</reference>
<accession>A0ACB9SX02</accession>
<gene>
    <name evidence="1" type="ORF">MML48_6g00012886</name>
</gene>
<organism evidence="1 2">
    <name type="scientific">Holotrichia oblita</name>
    <name type="common">Chafer beetle</name>
    <dbReference type="NCBI Taxonomy" id="644536"/>
    <lineage>
        <taxon>Eukaryota</taxon>
        <taxon>Metazoa</taxon>
        <taxon>Ecdysozoa</taxon>
        <taxon>Arthropoda</taxon>
        <taxon>Hexapoda</taxon>
        <taxon>Insecta</taxon>
        <taxon>Pterygota</taxon>
        <taxon>Neoptera</taxon>
        <taxon>Endopterygota</taxon>
        <taxon>Coleoptera</taxon>
        <taxon>Polyphaga</taxon>
        <taxon>Scarabaeiformia</taxon>
        <taxon>Scarabaeidae</taxon>
        <taxon>Melolonthinae</taxon>
        <taxon>Holotrichia</taxon>
    </lineage>
</organism>
<name>A0ACB9SX02_HOLOL</name>
<evidence type="ECO:0000313" key="2">
    <source>
        <dbReference type="Proteomes" id="UP001056778"/>
    </source>
</evidence>
<dbReference type="Proteomes" id="UP001056778">
    <property type="component" value="Chromosome 6"/>
</dbReference>
<protein>
    <submittedName>
        <fullName evidence="1">Acid phosphatase-related</fullName>
    </submittedName>
</protein>
<proteinExistence type="predicted"/>
<sequence>MYVREHSGDFNEKYVFAYNIYSTLLAESEMGLPVPEWAATIFPDTLANIAKTEMDQMYRGKNKILGSAHIMEKIVNDTIAMLEGVKEVRG</sequence>
<keyword evidence="2" id="KW-1185">Reference proteome</keyword>
<dbReference type="EMBL" id="CM043020">
    <property type="protein sequence ID" value="KAI4458934.1"/>
    <property type="molecule type" value="Genomic_DNA"/>
</dbReference>
<comment type="caution">
    <text evidence="1">The sequence shown here is derived from an EMBL/GenBank/DDBJ whole genome shotgun (WGS) entry which is preliminary data.</text>
</comment>